<evidence type="ECO:0000313" key="2">
    <source>
        <dbReference type="Proteomes" id="UP000315496"/>
    </source>
</evidence>
<protein>
    <submittedName>
        <fullName evidence="1">Uncharacterized protein</fullName>
    </submittedName>
</protein>
<dbReference type="EMBL" id="VDLU01000003">
    <property type="protein sequence ID" value="TNJ27716.1"/>
    <property type="molecule type" value="Genomic_DNA"/>
</dbReference>
<dbReference type="AlphaFoldDB" id="A0A4Z1SPJ8"/>
<keyword evidence="2" id="KW-1185">Reference proteome</keyword>
<proteinExistence type="predicted"/>
<sequence>MESAVEGFERLLDATRLANIESGLSLHCLTMGGRAGLIRRACDLVAQAGPAAAFRTLIGQALVRSDEGGSAEFSCKAYLIHLTLREIVSTALASGISSLSIFQLHAPRRMLRRFTYGFVAETLKLLALRNVLATHDRRLLPREAALIGLIAGSFVGAVYDGQPLRFGISAAIREWLFEVLVRLIFYALTAGIRV</sequence>
<accession>A0A4Z1SPJ8</accession>
<organism evidence="1 2">
    <name type="scientific">Giardia muris</name>
    <dbReference type="NCBI Taxonomy" id="5742"/>
    <lineage>
        <taxon>Eukaryota</taxon>
        <taxon>Metamonada</taxon>
        <taxon>Diplomonadida</taxon>
        <taxon>Hexamitidae</taxon>
        <taxon>Giardiinae</taxon>
        <taxon>Giardia</taxon>
    </lineage>
</organism>
<gene>
    <name evidence="1" type="ORF">GMRT_12042</name>
</gene>
<reference evidence="1 2" key="1">
    <citation type="submission" date="2019-05" db="EMBL/GenBank/DDBJ databases">
        <title>The compact genome of Giardia muris reveals important steps in the evolution of intestinal protozoan parasites.</title>
        <authorList>
            <person name="Xu F."/>
            <person name="Jimenez-Gonzalez A."/>
            <person name="Einarsson E."/>
            <person name="Astvaldsson A."/>
            <person name="Peirasmaki D."/>
            <person name="Eckmann L."/>
            <person name="Andersson J.O."/>
            <person name="Svard S.G."/>
            <person name="Jerlstrom-Hultqvist J."/>
        </authorList>
    </citation>
    <scope>NUCLEOTIDE SEQUENCE [LARGE SCALE GENOMIC DNA]</scope>
    <source>
        <strain evidence="1 2">Roberts-Thomson</strain>
    </source>
</reference>
<dbReference type="Proteomes" id="UP000315496">
    <property type="component" value="Chromosome 3"/>
</dbReference>
<dbReference type="VEuPathDB" id="GiardiaDB:GMRT_12042"/>
<dbReference type="OrthoDB" id="10253987at2759"/>
<evidence type="ECO:0000313" key="1">
    <source>
        <dbReference type="EMBL" id="TNJ27716.1"/>
    </source>
</evidence>
<name>A0A4Z1SPJ8_GIAMU</name>
<comment type="caution">
    <text evidence="1">The sequence shown here is derived from an EMBL/GenBank/DDBJ whole genome shotgun (WGS) entry which is preliminary data.</text>
</comment>